<dbReference type="InterPro" id="IPR013079">
    <property type="entry name" value="6Phosfructo_kin"/>
</dbReference>
<protein>
    <submittedName>
        <fullName evidence="10">6-phosphofructo-2-kinase/fructose-2, 6-bisphosphatase 1 isoform X1</fullName>
    </submittedName>
</protein>
<comment type="similarity">
    <text evidence="1">In the C-terminal section; belongs to the phosphoglycerate mutase family.</text>
</comment>
<dbReference type="Gene3D" id="3.40.50.1240">
    <property type="entry name" value="Phosphoglycerate mutase-like"/>
    <property type="match status" value="1"/>
</dbReference>
<evidence type="ECO:0000256" key="1">
    <source>
        <dbReference type="ARBA" id="ARBA00008408"/>
    </source>
</evidence>
<dbReference type="Pfam" id="PF00300">
    <property type="entry name" value="His_Phos_1"/>
    <property type="match status" value="1"/>
</dbReference>
<keyword evidence="9" id="KW-1185">Reference proteome</keyword>
<evidence type="ECO:0000313" key="10">
    <source>
        <dbReference type="RefSeq" id="XP_023177742.1"/>
    </source>
</evidence>
<evidence type="ECO:0000256" key="4">
    <source>
        <dbReference type="ARBA" id="ARBA00022840"/>
    </source>
</evidence>
<feature type="compositionally biased region" description="Polar residues" evidence="7">
    <location>
        <begin position="1"/>
        <end position="26"/>
    </location>
</feature>
<accession>A0A6J1MFD6</accession>
<dbReference type="GO" id="GO:0006003">
    <property type="term" value="P:fructose 2,6-bisphosphate metabolic process"/>
    <property type="evidence" value="ECO:0007669"/>
    <property type="project" value="InterPro"/>
</dbReference>
<evidence type="ECO:0000256" key="2">
    <source>
        <dbReference type="ARBA" id="ARBA00022741"/>
    </source>
</evidence>
<dbReference type="AlphaFoldDB" id="A0A6J1MFD6"/>
<feature type="binding site" evidence="6">
    <location>
        <begin position="441"/>
        <end position="448"/>
    </location>
    <ligand>
        <name>substrate</name>
    </ligand>
</feature>
<dbReference type="GO" id="GO:0004331">
    <property type="term" value="F:fructose-2,6-bisphosphate 2-phosphatase activity"/>
    <property type="evidence" value="ECO:0007669"/>
    <property type="project" value="TreeGrafter"/>
</dbReference>
<dbReference type="OrthoDB" id="267323at2759"/>
<dbReference type="SUPFAM" id="SSF52540">
    <property type="entry name" value="P-loop containing nucleoside triphosphate hydrolases"/>
    <property type="match status" value="1"/>
</dbReference>
<keyword evidence="4" id="KW-0067">ATP-binding</keyword>
<dbReference type="GeneID" id="111604064"/>
<feature type="active site" description="Tele-phosphohistidine intermediate" evidence="5">
    <location>
        <position position="442"/>
    </location>
</feature>
<dbReference type="RefSeq" id="XP_023177742.1">
    <property type="nucleotide sequence ID" value="XM_023321974.2"/>
</dbReference>
<feature type="region of interest" description="Disordered" evidence="7">
    <location>
        <begin position="1"/>
        <end position="33"/>
    </location>
</feature>
<dbReference type="InterPro" id="IPR013078">
    <property type="entry name" value="His_Pase_superF_clade-1"/>
</dbReference>
<evidence type="ECO:0000313" key="9">
    <source>
        <dbReference type="Proteomes" id="UP000504633"/>
    </source>
</evidence>
<organism evidence="9 10">
    <name type="scientific">Drosophila hydei</name>
    <name type="common">Fruit fly</name>
    <dbReference type="NCBI Taxonomy" id="7224"/>
    <lineage>
        <taxon>Eukaryota</taxon>
        <taxon>Metazoa</taxon>
        <taxon>Ecdysozoa</taxon>
        <taxon>Arthropoda</taxon>
        <taxon>Hexapoda</taxon>
        <taxon>Insecta</taxon>
        <taxon>Pterygota</taxon>
        <taxon>Neoptera</taxon>
        <taxon>Endopterygota</taxon>
        <taxon>Diptera</taxon>
        <taxon>Brachycera</taxon>
        <taxon>Muscomorpha</taxon>
        <taxon>Ephydroidea</taxon>
        <taxon>Drosophilidae</taxon>
        <taxon>Drosophila</taxon>
    </lineage>
</organism>
<proteinExistence type="inferred from homology"/>
<dbReference type="FunFam" id="3.40.50.300:FF:000047">
    <property type="entry name" value="6-phosphofructo-2-kinase/fructose-2, 6-bisphosphatase 3 isoform 2"/>
    <property type="match status" value="1"/>
</dbReference>
<evidence type="ECO:0000256" key="3">
    <source>
        <dbReference type="ARBA" id="ARBA00022801"/>
    </source>
</evidence>
<name>A0A6J1MFD6_DROHY</name>
<dbReference type="CDD" id="cd07067">
    <property type="entry name" value="HP_PGM_like"/>
    <property type="match status" value="1"/>
</dbReference>
<dbReference type="PROSITE" id="PS00175">
    <property type="entry name" value="PG_MUTASE"/>
    <property type="match status" value="1"/>
</dbReference>
<dbReference type="Gene3D" id="3.40.50.300">
    <property type="entry name" value="P-loop containing nucleotide triphosphate hydrolases"/>
    <property type="match status" value="1"/>
</dbReference>
<gene>
    <name evidence="10" type="primary">LOC111604064</name>
</gene>
<dbReference type="FunFam" id="3.40.50.1240:FF:000005">
    <property type="entry name" value="GpmB, Fructose-2,6-bisphosphatase"/>
    <property type="match status" value="1"/>
</dbReference>
<feature type="region of interest" description="Disordered" evidence="7">
    <location>
        <begin position="63"/>
        <end position="88"/>
    </location>
</feature>
<dbReference type="InterPro" id="IPR003094">
    <property type="entry name" value="6Pfruct_kin"/>
</dbReference>
<dbReference type="GO" id="GO:0006000">
    <property type="term" value="P:fructose metabolic process"/>
    <property type="evidence" value="ECO:0007669"/>
    <property type="project" value="InterPro"/>
</dbReference>
<dbReference type="InterPro" id="IPR029033">
    <property type="entry name" value="His_PPase_superfam"/>
</dbReference>
<sequence length="687" mass="76347">MAQCCETTTATMSTRFGGSTGRQATPASAGALLSNNNNKEETAATATSATAQKLLPTLQQKLTFNNNNNNNNNNTNNTNSSVTTTSSASSASSISSASLSTTLPTSKPCNCCCVHILQQQQLEQQQLVQQNAAVAAAKELVRTVTATSIMDMPYNTSPSLRVRTTSLNQLKKTADLAIENELHVCPSVMSEELRKLLPPTSETVMTKPFPIRGERTIADCTTPHVIAMVGLPARGKTFISKKLARYLNWIGIATRVFNLGEYRRHATTAYKSHEFFRADNEEAMAIRNRCANQALHDSCDWLLSGLGSIAVFDATNSTHDRRQLIYDIVVKQHGFRLFFVESICDDPQIIEQNILEVKVSSPDYINMNTDLVVRDFLQRIEHYEERYQPIDEVAESHLSFMKVYNAGKKVVVYNNEGHVESRIVYYLMNIHITPRTIYLTRHGESEHNLSGLIGGDSNLSPRGHQYARALSSFISQQQIDGLRVWTSWMKRAIQTVADVKAPQERWKALNEIDAGHCEEMTYEQIKERFPEEFKARDVNKFAYRYPRGESYEDLVARLEPVIMELERQGNVLVVSHQAVLRCLFAYFLDKSADELPYLYVPLHTVIKLTPVAYGCKVEHIKLPIDAVDTHRPKPKIPGDVSEPGLDGLSGELVAPDGVGKVLIVGDDVATATSASTNGNGGRADNTQ</sequence>
<dbReference type="GO" id="GO:0005829">
    <property type="term" value="C:cytosol"/>
    <property type="evidence" value="ECO:0007669"/>
    <property type="project" value="TreeGrafter"/>
</dbReference>
<reference evidence="10" key="1">
    <citation type="submission" date="2025-08" db="UniProtKB">
        <authorList>
            <consortium name="RefSeq"/>
        </authorList>
    </citation>
    <scope>IDENTIFICATION</scope>
    <source>
        <strain evidence="10">15085-1641.00</strain>
        <tissue evidence="10">Whole body</tissue>
    </source>
</reference>
<feature type="binding site" evidence="6">
    <location>
        <position position="491"/>
    </location>
    <ligand>
        <name>substrate</name>
    </ligand>
</feature>
<dbReference type="SUPFAM" id="SSF53254">
    <property type="entry name" value="Phosphoglycerate mutase-like"/>
    <property type="match status" value="1"/>
</dbReference>
<evidence type="ECO:0000256" key="7">
    <source>
        <dbReference type="SAM" id="MobiDB-lite"/>
    </source>
</evidence>
<keyword evidence="2" id="KW-0547">Nucleotide-binding</keyword>
<dbReference type="PANTHER" id="PTHR10606:SF44">
    <property type="entry name" value="6-PHOSPHOFRUCTO 2-KINASE_FRUCTOSE 2,6-BISPHOSPHATASE LONG FORM"/>
    <property type="match status" value="1"/>
</dbReference>
<dbReference type="PRINTS" id="PR00991">
    <property type="entry name" value="6PFRUCTKNASE"/>
</dbReference>
<dbReference type="InterPro" id="IPR027417">
    <property type="entry name" value="P-loop_NTPase"/>
</dbReference>
<dbReference type="CTD" id="32938"/>
<dbReference type="Pfam" id="PF01591">
    <property type="entry name" value="6PF2K"/>
    <property type="match status" value="1"/>
</dbReference>
<feature type="active site" description="Proton donor/acceptor" evidence="5">
    <location>
        <position position="527"/>
    </location>
</feature>
<dbReference type="PANTHER" id="PTHR10606">
    <property type="entry name" value="6-PHOSPHOFRUCTO-2-KINASE/FRUCTOSE-2,6-BISPHOSPHATASE"/>
    <property type="match status" value="1"/>
</dbReference>
<dbReference type="InterPro" id="IPR001345">
    <property type="entry name" value="PG/BPGM_mutase_AS"/>
</dbReference>
<dbReference type="KEGG" id="dhe:111604064"/>
<evidence type="ECO:0000259" key="8">
    <source>
        <dbReference type="Pfam" id="PF01591"/>
    </source>
</evidence>
<dbReference type="GO" id="GO:0005524">
    <property type="term" value="F:ATP binding"/>
    <property type="evidence" value="ECO:0007669"/>
    <property type="project" value="UniProtKB-KW"/>
</dbReference>
<dbReference type="Proteomes" id="UP000504633">
    <property type="component" value="Unplaced"/>
</dbReference>
<evidence type="ECO:0000256" key="5">
    <source>
        <dbReference type="PIRSR" id="PIRSR613078-1"/>
    </source>
</evidence>
<evidence type="ECO:0000256" key="6">
    <source>
        <dbReference type="PIRSR" id="PIRSR613078-2"/>
    </source>
</evidence>
<dbReference type="PIRSF" id="PIRSF000709">
    <property type="entry name" value="6PFK_2-Ptase"/>
    <property type="match status" value="1"/>
</dbReference>
<dbReference type="GO" id="GO:0003873">
    <property type="term" value="F:6-phosphofructo-2-kinase activity"/>
    <property type="evidence" value="ECO:0007669"/>
    <property type="project" value="InterPro"/>
</dbReference>
<keyword evidence="3" id="KW-0378">Hydrolase</keyword>
<feature type="domain" description="6-phosphofructo-2-kinase" evidence="8">
    <location>
        <begin position="222"/>
        <end position="434"/>
    </location>
</feature>
<dbReference type="SMART" id="SM00855">
    <property type="entry name" value="PGAM"/>
    <property type="match status" value="1"/>
</dbReference>